<dbReference type="PANTHER" id="PTHR46580">
    <property type="entry name" value="SENSOR KINASE-RELATED"/>
    <property type="match status" value="1"/>
</dbReference>
<dbReference type="InterPro" id="IPR013517">
    <property type="entry name" value="FG-GAP"/>
</dbReference>
<dbReference type="Pfam" id="PF13517">
    <property type="entry name" value="FG-GAP_3"/>
    <property type="match status" value="3"/>
</dbReference>
<evidence type="ECO:0000313" key="4">
    <source>
        <dbReference type="EMBL" id="MBW2937493.1"/>
    </source>
</evidence>
<organism evidence="4 5">
    <name type="scientific">Halomarinibacterium sedimenti</name>
    <dbReference type="NCBI Taxonomy" id="2857106"/>
    <lineage>
        <taxon>Bacteria</taxon>
        <taxon>Pseudomonadati</taxon>
        <taxon>Bacteroidota</taxon>
        <taxon>Flavobacteriia</taxon>
        <taxon>Flavobacteriales</taxon>
        <taxon>Flavobacteriaceae</taxon>
        <taxon>Halomarinibacterium</taxon>
    </lineage>
</organism>
<dbReference type="EMBL" id="JAHWDP010000002">
    <property type="protein sequence ID" value="MBW2937493.1"/>
    <property type="molecule type" value="Genomic_DNA"/>
</dbReference>
<evidence type="ECO:0000313" key="5">
    <source>
        <dbReference type="Proteomes" id="UP001138686"/>
    </source>
</evidence>
<dbReference type="Proteomes" id="UP001138686">
    <property type="component" value="Unassembled WGS sequence"/>
</dbReference>
<dbReference type="RefSeq" id="WP_219051918.1">
    <property type="nucleotide sequence ID" value="NZ_JAHWDP010000002.1"/>
</dbReference>
<name>A0A9X1FNJ7_9FLAO</name>
<gene>
    <name evidence="4" type="ORF">KXJ69_05210</name>
</gene>
<dbReference type="InterPro" id="IPR032812">
    <property type="entry name" value="SbsA_Ig"/>
</dbReference>
<comment type="caution">
    <text evidence="4">The sequence shown here is derived from an EMBL/GenBank/DDBJ whole genome shotgun (WGS) entry which is preliminary data.</text>
</comment>
<keyword evidence="1 2" id="KW-0732">Signal</keyword>
<feature type="chain" id="PRO_5040804437" evidence="2">
    <location>
        <begin position="20"/>
        <end position="572"/>
    </location>
</feature>
<dbReference type="NCBIfam" id="TIGR04183">
    <property type="entry name" value="Por_Secre_tail"/>
    <property type="match status" value="1"/>
</dbReference>
<dbReference type="InterPro" id="IPR026444">
    <property type="entry name" value="Secre_tail"/>
</dbReference>
<dbReference type="PANTHER" id="PTHR46580:SF4">
    <property type="entry name" value="ATP_GTP-BINDING PROTEIN"/>
    <property type="match status" value="1"/>
</dbReference>
<evidence type="ECO:0000256" key="2">
    <source>
        <dbReference type="SAM" id="SignalP"/>
    </source>
</evidence>
<keyword evidence="5" id="KW-1185">Reference proteome</keyword>
<proteinExistence type="predicted"/>
<dbReference type="Pfam" id="PF13205">
    <property type="entry name" value="Big_5"/>
    <property type="match status" value="1"/>
</dbReference>
<reference evidence="4" key="1">
    <citation type="submission" date="2021-07" db="EMBL/GenBank/DDBJ databases">
        <title>Aureisphaera sp. CAU 1614 isolated from sea sediment.</title>
        <authorList>
            <person name="Kim W."/>
        </authorList>
    </citation>
    <scope>NUCLEOTIDE SEQUENCE</scope>
    <source>
        <strain evidence="4">CAU 1614</strain>
    </source>
</reference>
<feature type="domain" description="SbsA Ig-like" evidence="3">
    <location>
        <begin position="20"/>
        <end position="118"/>
    </location>
</feature>
<dbReference type="AlphaFoldDB" id="A0A9X1FNJ7"/>
<evidence type="ECO:0000256" key="1">
    <source>
        <dbReference type="ARBA" id="ARBA00022729"/>
    </source>
</evidence>
<protein>
    <submittedName>
        <fullName evidence="4">VCBS repeat-containing protein</fullName>
    </submittedName>
</protein>
<evidence type="ECO:0000259" key="3">
    <source>
        <dbReference type="Pfam" id="PF13205"/>
    </source>
</evidence>
<accession>A0A9X1FNJ7</accession>
<feature type="signal peptide" evidence="2">
    <location>
        <begin position="1"/>
        <end position="19"/>
    </location>
</feature>
<sequence length="572" mass="61764">MNYTLSLVCAVLCAVNVFSQPLQVIGTSPVAQSLITAPGDEIFIMFNEPLDEATVNPSTFQVYGRWSGPMEGTYSFLTGGTVVKFTPLRDFFYGEWVRVGLSSSIKNTAGMPLTNGFSYGYWTKSLPASLDLELVGQIDMREPGEGHITCYGAYAGDVNDDEFSDLVVITEDSDDIRVLLSDGDNSYDPFIIFELPPGQGPSTNAGADFNHDGLIDIAIGSTYADQVNVLFGDAITIFGNEFNYQTGEGVRGLTVADFNGDGWEDIATANRAASTISILMNDGTGLFEPAINIDSGFAGETSIAAIDLNGDGYVDLLVATHDSNNVVSLLNDGTGNFTVFDSVSVGTGPWMMAIGDLNGDGFVDIAIANRFTDDISIVRTDGSGGLQFDAQYLVGDFPVAIDLGDIDGDGDLDFISSNVSESNYVLMENDGSGTFINPRIYPTVPNGMAACATIHDRNNDGAMDITMIDESEDVVLFYNNSINLGYDDQKINKNLTLYPNPFHSTIYVDGIVIGPVKLILYDIHGRQLLSKYLGDSKQFYIGEIGLSEGIYIAELYHNGNSQNIKMYKMPQN</sequence>